<gene>
    <name evidence="2" type="ORF">PV11_07435</name>
</gene>
<dbReference type="STRING" id="1016849.A0A0D1YG56"/>
<feature type="domain" description="AB hydrolase-1" evidence="1">
    <location>
        <begin position="14"/>
        <end position="253"/>
    </location>
</feature>
<evidence type="ECO:0000259" key="1">
    <source>
        <dbReference type="Pfam" id="PF12697"/>
    </source>
</evidence>
<evidence type="ECO:0000313" key="2">
    <source>
        <dbReference type="EMBL" id="KIV79894.1"/>
    </source>
</evidence>
<accession>A0A0D1YG56</accession>
<dbReference type="InterPro" id="IPR029058">
    <property type="entry name" value="AB_hydrolase_fold"/>
</dbReference>
<dbReference type="Pfam" id="PF12697">
    <property type="entry name" value="Abhydrolase_6"/>
    <property type="match status" value="1"/>
</dbReference>
<dbReference type="AlphaFoldDB" id="A0A0D1YG56"/>
<protein>
    <recommendedName>
        <fullName evidence="1">AB hydrolase-1 domain-containing protein</fullName>
    </recommendedName>
</protein>
<reference evidence="2 3" key="1">
    <citation type="submission" date="2015-01" db="EMBL/GenBank/DDBJ databases">
        <title>The Genome Sequence of Exophiala sideris CBS121828.</title>
        <authorList>
            <consortium name="The Broad Institute Genomics Platform"/>
            <person name="Cuomo C."/>
            <person name="de Hoog S."/>
            <person name="Gorbushina A."/>
            <person name="Stielow B."/>
            <person name="Teixiera M."/>
            <person name="Abouelleil A."/>
            <person name="Chapman S.B."/>
            <person name="Priest M."/>
            <person name="Young S.K."/>
            <person name="Wortman J."/>
            <person name="Nusbaum C."/>
            <person name="Birren B."/>
        </authorList>
    </citation>
    <scope>NUCLEOTIDE SEQUENCE [LARGE SCALE GENOMIC DNA]</scope>
    <source>
        <strain evidence="2 3">CBS 121828</strain>
    </source>
</reference>
<dbReference type="InterPro" id="IPR052897">
    <property type="entry name" value="Sec-Metab_Biosynth_Hydrolase"/>
</dbReference>
<name>A0A0D1YG56_9EURO</name>
<dbReference type="InterPro" id="IPR000073">
    <property type="entry name" value="AB_hydrolase_1"/>
</dbReference>
<sequence>MVQELAHRGSKPSIVIIPGSFSPAYFYSDIVDKLRQDGFDAIVEELPSASRSPPEKAATMQDDAAVFRGVVEKLADQGKDVVFVTHSYGGMVGTEASKGISKKERKEAGKEGGLVKLVYLTSVVATPGKSIGELMGSSLPTFFEVDGDFMKHVHFDNAARLTFSDLPHEEGVELAKKMTHHSTPSFQDKLTYPGYRYLPVSWIFAEDDLILTPEFQRSCIDMIEKESGNKVDIHNIKTGHCPNSSAPDVVAAAIIAAVKQA</sequence>
<dbReference type="EMBL" id="KN846953">
    <property type="protein sequence ID" value="KIV79894.1"/>
    <property type="molecule type" value="Genomic_DNA"/>
</dbReference>
<dbReference type="HOGENOM" id="CLU_046066_1_0_1"/>
<dbReference type="PANTHER" id="PTHR37017:SF13">
    <property type="entry name" value="AB HYDROLASE-1 DOMAIN-CONTAINING PROTEIN"/>
    <property type="match status" value="1"/>
</dbReference>
<organism evidence="2 3">
    <name type="scientific">Exophiala sideris</name>
    <dbReference type="NCBI Taxonomy" id="1016849"/>
    <lineage>
        <taxon>Eukaryota</taxon>
        <taxon>Fungi</taxon>
        <taxon>Dikarya</taxon>
        <taxon>Ascomycota</taxon>
        <taxon>Pezizomycotina</taxon>
        <taxon>Eurotiomycetes</taxon>
        <taxon>Chaetothyriomycetidae</taxon>
        <taxon>Chaetothyriales</taxon>
        <taxon>Herpotrichiellaceae</taxon>
        <taxon>Exophiala</taxon>
    </lineage>
</organism>
<evidence type="ECO:0000313" key="3">
    <source>
        <dbReference type="Proteomes" id="UP000053599"/>
    </source>
</evidence>
<dbReference type="Proteomes" id="UP000053599">
    <property type="component" value="Unassembled WGS sequence"/>
</dbReference>
<proteinExistence type="predicted"/>
<dbReference type="PANTHER" id="PTHR37017">
    <property type="entry name" value="AB HYDROLASE-1 DOMAIN-CONTAINING PROTEIN-RELATED"/>
    <property type="match status" value="1"/>
</dbReference>
<dbReference type="SUPFAM" id="SSF53474">
    <property type="entry name" value="alpha/beta-Hydrolases"/>
    <property type="match status" value="1"/>
</dbReference>
<dbReference type="OrthoDB" id="1263307at2759"/>
<dbReference type="Gene3D" id="3.40.50.1820">
    <property type="entry name" value="alpha/beta hydrolase"/>
    <property type="match status" value="1"/>
</dbReference>